<dbReference type="InterPro" id="IPR052836">
    <property type="entry name" value="PRRT_domain-containing"/>
</dbReference>
<feature type="region of interest" description="Disordered" evidence="7">
    <location>
        <begin position="75"/>
        <end position="104"/>
    </location>
</feature>
<dbReference type="Pfam" id="PF25987">
    <property type="entry name" value="PRRT3"/>
    <property type="match status" value="1"/>
</dbReference>
<evidence type="ECO:0000256" key="4">
    <source>
        <dbReference type="ARBA" id="ARBA00022729"/>
    </source>
</evidence>
<evidence type="ECO:0000256" key="7">
    <source>
        <dbReference type="SAM" id="MobiDB-lite"/>
    </source>
</evidence>
<feature type="compositionally biased region" description="Pro residues" evidence="7">
    <location>
        <begin position="179"/>
        <end position="190"/>
    </location>
</feature>
<proteinExistence type="predicted"/>
<evidence type="ECO:0000256" key="3">
    <source>
        <dbReference type="ARBA" id="ARBA00022692"/>
    </source>
</evidence>
<evidence type="ECO:0000256" key="1">
    <source>
        <dbReference type="ARBA" id="ARBA00004141"/>
    </source>
</evidence>
<evidence type="ECO:0000256" key="6">
    <source>
        <dbReference type="ARBA" id="ARBA00023136"/>
    </source>
</evidence>
<evidence type="ECO:0000256" key="2">
    <source>
        <dbReference type="ARBA" id="ARBA00022553"/>
    </source>
</evidence>
<feature type="region of interest" description="Disordered" evidence="7">
    <location>
        <begin position="284"/>
        <end position="325"/>
    </location>
</feature>
<feature type="compositionally biased region" description="Polar residues" evidence="7">
    <location>
        <begin position="834"/>
        <end position="845"/>
    </location>
</feature>
<feature type="compositionally biased region" description="Polar residues" evidence="7">
    <location>
        <begin position="165"/>
        <end position="175"/>
    </location>
</feature>
<dbReference type="EMBL" id="JAZDUA010000191">
    <property type="protein sequence ID" value="KAK7864894.1"/>
    <property type="molecule type" value="Genomic_DNA"/>
</dbReference>
<feature type="region of interest" description="Disordered" evidence="7">
    <location>
        <begin position="807"/>
        <end position="852"/>
    </location>
</feature>
<feature type="region of interest" description="Disordered" evidence="7">
    <location>
        <begin position="149"/>
        <end position="242"/>
    </location>
</feature>
<evidence type="ECO:0000313" key="11">
    <source>
        <dbReference type="EMBL" id="KAK7864894.1"/>
    </source>
</evidence>
<keyword evidence="3 8" id="KW-0812">Transmembrane</keyword>
<keyword evidence="2" id="KW-0597">Phosphoprotein</keyword>
<organism evidence="11 12">
    <name type="scientific">Gryllus longicercus</name>
    <dbReference type="NCBI Taxonomy" id="2509291"/>
    <lineage>
        <taxon>Eukaryota</taxon>
        <taxon>Metazoa</taxon>
        <taxon>Ecdysozoa</taxon>
        <taxon>Arthropoda</taxon>
        <taxon>Hexapoda</taxon>
        <taxon>Insecta</taxon>
        <taxon>Pterygota</taxon>
        <taxon>Neoptera</taxon>
        <taxon>Polyneoptera</taxon>
        <taxon>Orthoptera</taxon>
        <taxon>Ensifera</taxon>
        <taxon>Gryllidea</taxon>
        <taxon>Grylloidea</taxon>
        <taxon>Gryllidae</taxon>
        <taxon>Gryllinae</taxon>
        <taxon>Gryllus</taxon>
    </lineage>
</organism>
<feature type="chain" id="PRO_5042884634" description="Proline-rich transmembrane protein 3/4 domain-containing protein" evidence="9">
    <location>
        <begin position="18"/>
        <end position="916"/>
    </location>
</feature>
<keyword evidence="6 8" id="KW-0472">Membrane</keyword>
<protein>
    <recommendedName>
        <fullName evidence="10">Proline-rich transmembrane protein 3/4 domain-containing protein</fullName>
    </recommendedName>
</protein>
<gene>
    <name evidence="11" type="ORF">R5R35_001983</name>
</gene>
<comment type="subcellular location">
    <subcellularLocation>
        <location evidence="1">Membrane</location>
        <topology evidence="1">Multi-pass membrane protein</topology>
    </subcellularLocation>
</comment>
<keyword evidence="5 8" id="KW-1133">Transmembrane helix</keyword>
<dbReference type="AlphaFoldDB" id="A0AAN9VVE3"/>
<dbReference type="Proteomes" id="UP001378592">
    <property type="component" value="Unassembled WGS sequence"/>
</dbReference>
<keyword evidence="12" id="KW-1185">Reference proteome</keyword>
<feature type="transmembrane region" description="Helical" evidence="8">
    <location>
        <begin position="402"/>
        <end position="423"/>
    </location>
</feature>
<evidence type="ECO:0000313" key="12">
    <source>
        <dbReference type="Proteomes" id="UP001378592"/>
    </source>
</evidence>
<accession>A0AAN9VVE3</accession>
<feature type="transmembrane region" description="Helical" evidence="8">
    <location>
        <begin position="509"/>
        <end position="532"/>
    </location>
</feature>
<feature type="region of interest" description="Disordered" evidence="7">
    <location>
        <begin position="750"/>
        <end position="786"/>
    </location>
</feature>
<feature type="compositionally biased region" description="Polar residues" evidence="7">
    <location>
        <begin position="76"/>
        <end position="104"/>
    </location>
</feature>
<evidence type="ECO:0000256" key="8">
    <source>
        <dbReference type="SAM" id="Phobius"/>
    </source>
</evidence>
<feature type="transmembrane region" description="Helical" evidence="8">
    <location>
        <begin position="477"/>
        <end position="497"/>
    </location>
</feature>
<evidence type="ECO:0000256" key="9">
    <source>
        <dbReference type="SAM" id="SignalP"/>
    </source>
</evidence>
<feature type="signal peptide" evidence="9">
    <location>
        <begin position="1"/>
        <end position="17"/>
    </location>
</feature>
<reference evidence="11 12" key="1">
    <citation type="submission" date="2024-03" db="EMBL/GenBank/DDBJ databases">
        <title>The genome assembly and annotation of the cricket Gryllus longicercus Weissman &amp; Gray.</title>
        <authorList>
            <person name="Szrajer S."/>
            <person name="Gray D."/>
            <person name="Ylla G."/>
        </authorList>
    </citation>
    <scope>NUCLEOTIDE SEQUENCE [LARGE SCALE GENOMIC DNA]</scope>
    <source>
        <strain evidence="11">DAG 2021-001</strain>
        <tissue evidence="11">Whole body minus gut</tissue>
    </source>
</reference>
<dbReference type="PANTHER" id="PTHR35578:SF6">
    <property type="entry name" value="PROLINE-RICH TRANSMEMBRANE PROTEIN 4"/>
    <property type="match status" value="1"/>
</dbReference>
<feature type="transmembrane region" description="Helical" evidence="8">
    <location>
        <begin position="538"/>
        <end position="562"/>
    </location>
</feature>
<name>A0AAN9VVE3_9ORTH</name>
<feature type="transmembrane region" description="Helical" evidence="8">
    <location>
        <begin position="630"/>
        <end position="652"/>
    </location>
</feature>
<feature type="transmembrane region" description="Helical" evidence="8">
    <location>
        <begin position="596"/>
        <end position="618"/>
    </location>
</feature>
<dbReference type="PANTHER" id="PTHR35578">
    <property type="entry name" value="PROLINE-RICH TRANSMEMBRANE PROTEIN 4-RELATED"/>
    <property type="match status" value="1"/>
</dbReference>
<sequence>MAVLLLVLLWLTTLSAGTDISYLDRSLLEKDIAAVFNKVSYGGITTTKRSISSKHFPPSGSPTTVAPPFSRISLPTAATKSSTPPSPQFVHSTQDTTQSNSPLRSIARHNTTLSPLMAPKTISHLHTTAVPREVPSYIPPQRSFFTPPLPPEYINPFADKPTLRGSYSDSGSSNAGRRPVPPQPPPPGPQPGRRIPLRPPDLVTNIDKESHGSPPVDRKKPLNTPSFNRPPEAPYAEMDNIGPNMRANGSEPDFVPMLHFPDVERILSSSNGRKQVIPEITNRPDVDSKVPQLPEKHPKLDFDSNMRWNPKQDVPQTLPKPEVEQPKVDKSVIPELNDKLAGRMDISRDIGPIVGGAGERQAERLPDSQKQPPKIDDATVAISPSTPAHKVLRDKWSLAWDIHVYLMGSLFTFLSLYSVINIARVNACKRLLSHGYYIALHGLLFVIGILRGVYLFYDAYNRNKSFPEPISLLMLNVVSPCITSAFLILFLFLLQAAKVHVFSVHLQRPAIVAIFITLHVILCVSLDLATGIAPNTTFLPLICQCLFVVICVCLGLAYLYVYRLLAKSAARKQENVFGSAFTNFHRPTLATAVRTTLATALLSLLMAAVQLYGIFGVYEVPNFNSKPPPWLWWGYQFSVRVIEISMCFLFLWAGVQPLRQYQVEEEKESQSSGFALFRCRQCTNTPQNSEAADDIYPAVCVTNQAIHDYTVRTGKKVYDDSFPLNNLHSGFPLPESSFSISTSERRLLRKSGYPPHDASFPVNENCTSERRSVKKSGAVNSERPEFDLPFSTTSEVRRSLKNSGTLILLNMERPDASSPAGSSTERRSLKKSSALESNYPVSASSEMRHSIKKSGTLVSLNSERRTPINQHKCGAQTLSSTRERVSPSMLVAENGFVRFRTLADPEEQDVNETMHR</sequence>
<comment type="caution">
    <text evidence="11">The sequence shown here is derived from an EMBL/GenBank/DDBJ whole genome shotgun (WGS) entry which is preliminary data.</text>
</comment>
<evidence type="ECO:0000259" key="10">
    <source>
        <dbReference type="Pfam" id="PF25987"/>
    </source>
</evidence>
<feature type="compositionally biased region" description="Basic and acidic residues" evidence="7">
    <location>
        <begin position="206"/>
        <end position="220"/>
    </location>
</feature>
<feature type="transmembrane region" description="Helical" evidence="8">
    <location>
        <begin position="435"/>
        <end position="457"/>
    </location>
</feature>
<feature type="domain" description="Proline-rich transmembrane protein 3/4" evidence="10">
    <location>
        <begin position="385"/>
        <end position="663"/>
    </location>
</feature>
<feature type="compositionally biased region" description="Basic and acidic residues" evidence="7">
    <location>
        <begin position="284"/>
        <end position="304"/>
    </location>
</feature>
<keyword evidence="4 9" id="KW-0732">Signal</keyword>
<dbReference type="InterPro" id="IPR059081">
    <property type="entry name" value="PRRT3-4"/>
</dbReference>
<evidence type="ECO:0000256" key="5">
    <source>
        <dbReference type="ARBA" id="ARBA00022989"/>
    </source>
</evidence>